<evidence type="ECO:0000256" key="4">
    <source>
        <dbReference type="ARBA" id="ARBA00009503"/>
    </source>
</evidence>
<comment type="similarity">
    <text evidence="4">Belongs to the DHPS family.</text>
</comment>
<dbReference type="PANTHER" id="PTHR20941">
    <property type="entry name" value="FOLATE SYNTHESIS PROTEINS"/>
    <property type="match status" value="1"/>
</dbReference>
<dbReference type="EC" id="2.5.1.15" evidence="5"/>
<keyword evidence="14" id="KW-1185">Reference proteome</keyword>
<dbReference type="Gene3D" id="3.20.20.20">
    <property type="entry name" value="Dihydropteroate synthase-like"/>
    <property type="match status" value="1"/>
</dbReference>
<organism evidence="13 14">
    <name type="scientific">Corallococcus terminator</name>
    <dbReference type="NCBI Taxonomy" id="2316733"/>
    <lineage>
        <taxon>Bacteria</taxon>
        <taxon>Pseudomonadati</taxon>
        <taxon>Myxococcota</taxon>
        <taxon>Myxococcia</taxon>
        <taxon>Myxococcales</taxon>
        <taxon>Cystobacterineae</taxon>
        <taxon>Myxococcaceae</taxon>
        <taxon>Corallococcus</taxon>
    </lineage>
</organism>
<dbReference type="PROSITE" id="PS00793">
    <property type="entry name" value="DHPS_2"/>
    <property type="match status" value="1"/>
</dbReference>
<evidence type="ECO:0000256" key="8">
    <source>
        <dbReference type="ARBA" id="ARBA00022723"/>
    </source>
</evidence>
<evidence type="ECO:0000256" key="3">
    <source>
        <dbReference type="ARBA" id="ARBA00004763"/>
    </source>
</evidence>
<dbReference type="InterPro" id="IPR006390">
    <property type="entry name" value="DHP_synth_dom"/>
</dbReference>
<comment type="catalytic activity">
    <reaction evidence="1">
        <text>(7,8-dihydropterin-6-yl)methyl diphosphate + 4-aminobenzoate = 7,8-dihydropteroate + diphosphate</text>
        <dbReference type="Rhea" id="RHEA:19949"/>
        <dbReference type="ChEBI" id="CHEBI:17836"/>
        <dbReference type="ChEBI" id="CHEBI:17839"/>
        <dbReference type="ChEBI" id="CHEBI:33019"/>
        <dbReference type="ChEBI" id="CHEBI:72950"/>
        <dbReference type="EC" id="2.5.1.15"/>
    </reaction>
</comment>
<evidence type="ECO:0000256" key="9">
    <source>
        <dbReference type="ARBA" id="ARBA00022842"/>
    </source>
</evidence>
<dbReference type="PROSITE" id="PS00792">
    <property type="entry name" value="DHPS_1"/>
    <property type="match status" value="1"/>
</dbReference>
<dbReference type="InterPro" id="IPR011005">
    <property type="entry name" value="Dihydropteroate_synth-like_sf"/>
</dbReference>
<proteinExistence type="inferred from homology"/>
<dbReference type="SUPFAM" id="SSF51717">
    <property type="entry name" value="Dihydropteroate synthetase-like"/>
    <property type="match status" value="1"/>
</dbReference>
<protein>
    <recommendedName>
        <fullName evidence="6">Dihydropteroate synthase</fullName>
        <ecNumber evidence="5">2.5.1.15</ecNumber>
    </recommendedName>
    <alternativeName>
        <fullName evidence="11">Dihydropteroate pyrophosphorylase</fullName>
    </alternativeName>
</protein>
<dbReference type="FunFam" id="3.20.20.20:FF:000006">
    <property type="entry name" value="Dihydropteroate synthase"/>
    <property type="match status" value="1"/>
</dbReference>
<feature type="domain" description="Pterin-binding" evidence="12">
    <location>
        <begin position="135"/>
        <end position="390"/>
    </location>
</feature>
<evidence type="ECO:0000313" key="13">
    <source>
        <dbReference type="EMBL" id="RKG79181.1"/>
    </source>
</evidence>
<dbReference type="PANTHER" id="PTHR20941:SF1">
    <property type="entry name" value="FOLIC ACID SYNTHESIS PROTEIN FOL1"/>
    <property type="match status" value="1"/>
</dbReference>
<evidence type="ECO:0000256" key="1">
    <source>
        <dbReference type="ARBA" id="ARBA00000012"/>
    </source>
</evidence>
<evidence type="ECO:0000313" key="14">
    <source>
        <dbReference type="Proteomes" id="UP000268094"/>
    </source>
</evidence>
<comment type="caution">
    <text evidence="13">The sequence shown here is derived from an EMBL/GenBank/DDBJ whole genome shotgun (WGS) entry which is preliminary data.</text>
</comment>
<evidence type="ECO:0000256" key="10">
    <source>
        <dbReference type="ARBA" id="ARBA00022909"/>
    </source>
</evidence>
<evidence type="ECO:0000259" key="12">
    <source>
        <dbReference type="PROSITE" id="PS50972"/>
    </source>
</evidence>
<comment type="pathway">
    <text evidence="3">Cofactor biosynthesis; tetrahydrofolate biosynthesis; 7,8-dihydrofolate from 2-amino-4-hydroxy-6-hydroxymethyl-7,8-dihydropteridine diphosphate and 4-aminobenzoate: step 1/2.</text>
</comment>
<accession>A0A3A8ILN3</accession>
<dbReference type="GO" id="GO:0005829">
    <property type="term" value="C:cytosol"/>
    <property type="evidence" value="ECO:0007669"/>
    <property type="project" value="TreeGrafter"/>
</dbReference>
<dbReference type="GO" id="GO:0046656">
    <property type="term" value="P:folic acid biosynthetic process"/>
    <property type="evidence" value="ECO:0007669"/>
    <property type="project" value="UniProtKB-KW"/>
</dbReference>
<reference evidence="14" key="1">
    <citation type="submission" date="2018-09" db="EMBL/GenBank/DDBJ databases">
        <authorList>
            <person name="Livingstone P.G."/>
            <person name="Whitworth D.E."/>
        </authorList>
    </citation>
    <scope>NUCLEOTIDE SEQUENCE [LARGE SCALE GENOMIC DNA]</scope>
    <source>
        <strain evidence="14">CA054A</strain>
    </source>
</reference>
<evidence type="ECO:0000256" key="11">
    <source>
        <dbReference type="ARBA" id="ARBA00030193"/>
    </source>
</evidence>
<dbReference type="OrthoDB" id="9811744at2"/>
<evidence type="ECO:0000256" key="7">
    <source>
        <dbReference type="ARBA" id="ARBA00022679"/>
    </source>
</evidence>
<dbReference type="NCBIfam" id="TIGR01496">
    <property type="entry name" value="DHPS"/>
    <property type="match status" value="1"/>
</dbReference>
<dbReference type="Proteomes" id="UP000268094">
    <property type="component" value="Unassembled WGS sequence"/>
</dbReference>
<dbReference type="CDD" id="cd00739">
    <property type="entry name" value="DHPS"/>
    <property type="match status" value="1"/>
</dbReference>
<comment type="cofactor">
    <cofactor evidence="2">
        <name>Mg(2+)</name>
        <dbReference type="ChEBI" id="CHEBI:18420"/>
    </cofactor>
</comment>
<dbReference type="InterPro" id="IPR000489">
    <property type="entry name" value="Pterin-binding_dom"/>
</dbReference>
<keyword evidence="8" id="KW-0479">Metal-binding</keyword>
<dbReference type="GO" id="GO:0046872">
    <property type="term" value="F:metal ion binding"/>
    <property type="evidence" value="ECO:0007669"/>
    <property type="project" value="UniProtKB-KW"/>
</dbReference>
<sequence>MMRARLISRDRPDDLMVALRRLNLSVRSCQQLTRELGHAQVLVTGGRPSYEEELLPEYGTREREQFPTWVSGKASDRAGDALLSGSRKQFERLIALARRSPRTDALARALEAVLELQVTPVLELGGRRFEWGTRTYVMGVVNVTPDSFSDGGRFPDAASAVEHGVALAEAGADILDVGGESTRPGSLPVPAEEELARVLQVVEGLRARTSVPISVDTMKASVATEVLKAGAHLINDVTGFHFDPTLPGVVAAAGAACCLMHTQGMPRTMQQTPHYEDVMGEVMDYLEQGVLQALLAGIPRERILLDPGIGFGKTLEHNLFLLRRLEELRGLGQPLLVGTSRKSFLGKLTGGRGPSERLAATLGSVAAMAVMGGADVVRVHDVTEARDALAVADAIRHARGGGDLYGA</sequence>
<gene>
    <name evidence="13" type="primary">folP</name>
    <name evidence="13" type="ORF">D7V88_29085</name>
</gene>
<keyword evidence="9" id="KW-0460">Magnesium</keyword>
<dbReference type="InterPro" id="IPR045031">
    <property type="entry name" value="DHP_synth-like"/>
</dbReference>
<evidence type="ECO:0000256" key="6">
    <source>
        <dbReference type="ARBA" id="ARBA00016919"/>
    </source>
</evidence>
<keyword evidence="7 13" id="KW-0808">Transferase</keyword>
<dbReference type="PROSITE" id="PS50972">
    <property type="entry name" value="PTERIN_BINDING"/>
    <property type="match status" value="1"/>
</dbReference>
<dbReference type="AlphaFoldDB" id="A0A3A8ILN3"/>
<dbReference type="Pfam" id="PF00809">
    <property type="entry name" value="Pterin_bind"/>
    <property type="match status" value="1"/>
</dbReference>
<keyword evidence="10" id="KW-0289">Folate biosynthesis</keyword>
<evidence type="ECO:0000256" key="5">
    <source>
        <dbReference type="ARBA" id="ARBA00012458"/>
    </source>
</evidence>
<name>A0A3A8ILN3_9BACT</name>
<dbReference type="GO" id="GO:0004156">
    <property type="term" value="F:dihydropteroate synthase activity"/>
    <property type="evidence" value="ECO:0007669"/>
    <property type="project" value="UniProtKB-EC"/>
</dbReference>
<dbReference type="GO" id="GO:0046654">
    <property type="term" value="P:tetrahydrofolate biosynthetic process"/>
    <property type="evidence" value="ECO:0007669"/>
    <property type="project" value="TreeGrafter"/>
</dbReference>
<evidence type="ECO:0000256" key="2">
    <source>
        <dbReference type="ARBA" id="ARBA00001946"/>
    </source>
</evidence>
<dbReference type="EMBL" id="RAVZ01000250">
    <property type="protein sequence ID" value="RKG79181.1"/>
    <property type="molecule type" value="Genomic_DNA"/>
</dbReference>